<keyword evidence="5" id="KW-1185">Reference proteome</keyword>
<dbReference type="Gene3D" id="2.60.120.200">
    <property type="match status" value="1"/>
</dbReference>
<accession>A0A6J3FH36</accession>
<dbReference type="GeneID" id="116530637"/>
<evidence type="ECO:0000256" key="3">
    <source>
        <dbReference type="RuleBase" id="RU102079"/>
    </source>
</evidence>
<dbReference type="InterPro" id="IPR013320">
    <property type="entry name" value="ConA-like_dom_sf"/>
</dbReference>
<evidence type="ECO:0000313" key="6">
    <source>
        <dbReference type="RefSeq" id="XP_032104687.1"/>
    </source>
</evidence>
<keyword evidence="2 3" id="KW-0430">Lectin</keyword>
<protein>
    <recommendedName>
        <fullName evidence="3">Galectin</fullName>
    </recommendedName>
</protein>
<gene>
    <name evidence="6" type="primary">LOC116530637</name>
</gene>
<dbReference type="GO" id="GO:0030246">
    <property type="term" value="F:carbohydrate binding"/>
    <property type="evidence" value="ECO:0007669"/>
    <property type="project" value="UniProtKB-UniRule"/>
</dbReference>
<evidence type="ECO:0000256" key="2">
    <source>
        <dbReference type="ARBA" id="ARBA00022734"/>
    </source>
</evidence>
<dbReference type="CDD" id="cd00070">
    <property type="entry name" value="GLECT"/>
    <property type="match status" value="1"/>
</dbReference>
<evidence type="ECO:0000259" key="4">
    <source>
        <dbReference type="PROSITE" id="PS51304"/>
    </source>
</evidence>
<dbReference type="PANTHER" id="PTHR11346:SF15">
    <property type="entry name" value="PLACENTAL PROTEIN 13-LIKE"/>
    <property type="match status" value="1"/>
</dbReference>
<dbReference type="SMART" id="SM00908">
    <property type="entry name" value="Gal-bind_lectin"/>
    <property type="match status" value="1"/>
</dbReference>
<evidence type="ECO:0000313" key="5">
    <source>
        <dbReference type="Proteomes" id="UP000504640"/>
    </source>
</evidence>
<reference evidence="6" key="1">
    <citation type="submission" date="2025-08" db="UniProtKB">
        <authorList>
            <consortium name="RefSeq"/>
        </authorList>
    </citation>
    <scope>IDENTIFICATION</scope>
    <source>
        <tissue evidence="6">Blood</tissue>
    </source>
</reference>
<dbReference type="AlphaFoldDB" id="A0A6J3FH36"/>
<sequence length="139" mass="16195">MSSLPVPYKLPVSLSIGSCVIIKGTPILSFINDPQLQVDFHTGMDEDSEIAFHFRVHFGHRMVMNSREFGIWKLEEKSYFVPFEDGEPFELRIYVRHSEYEVKVNGQRIYSFVHRLPPSFVKMMQVCRDIFLTSVCVCN</sequence>
<dbReference type="InterPro" id="IPR044156">
    <property type="entry name" value="Galectin-like"/>
</dbReference>
<dbReference type="FunFam" id="2.60.120.200:FF:000176">
    <property type="entry name" value="Galectin"/>
    <property type="match status" value="1"/>
</dbReference>
<dbReference type="GO" id="GO:0006915">
    <property type="term" value="P:apoptotic process"/>
    <property type="evidence" value="ECO:0007669"/>
    <property type="project" value="UniProtKB-KW"/>
</dbReference>
<evidence type="ECO:0000256" key="1">
    <source>
        <dbReference type="ARBA" id="ARBA00022703"/>
    </source>
</evidence>
<dbReference type="PANTHER" id="PTHR11346">
    <property type="entry name" value="GALECTIN"/>
    <property type="match status" value="1"/>
</dbReference>
<dbReference type="Pfam" id="PF00337">
    <property type="entry name" value="Gal-bind_lectin"/>
    <property type="match status" value="1"/>
</dbReference>
<dbReference type="InterPro" id="IPR001079">
    <property type="entry name" value="Galectin_CRD"/>
</dbReference>
<feature type="domain" description="Galectin" evidence="4">
    <location>
        <begin position="6"/>
        <end position="138"/>
    </location>
</feature>
<dbReference type="SUPFAM" id="SSF49899">
    <property type="entry name" value="Concanavalin A-like lectins/glucanases"/>
    <property type="match status" value="1"/>
</dbReference>
<dbReference type="RefSeq" id="XP_032104687.1">
    <property type="nucleotide sequence ID" value="XM_032248796.1"/>
</dbReference>
<dbReference type="SMART" id="SM00276">
    <property type="entry name" value="GLECT"/>
    <property type="match status" value="1"/>
</dbReference>
<keyword evidence="1" id="KW-0053">Apoptosis</keyword>
<dbReference type="PROSITE" id="PS51304">
    <property type="entry name" value="GALECTIN"/>
    <property type="match status" value="1"/>
</dbReference>
<dbReference type="Proteomes" id="UP000504640">
    <property type="component" value="Unplaced"/>
</dbReference>
<organism evidence="5 6">
    <name type="scientific">Sapajus apella</name>
    <name type="common">Brown-capped capuchin</name>
    <name type="synonym">Cebus apella</name>
    <dbReference type="NCBI Taxonomy" id="9515"/>
    <lineage>
        <taxon>Eukaryota</taxon>
        <taxon>Metazoa</taxon>
        <taxon>Chordata</taxon>
        <taxon>Craniata</taxon>
        <taxon>Vertebrata</taxon>
        <taxon>Euteleostomi</taxon>
        <taxon>Mammalia</taxon>
        <taxon>Eutheria</taxon>
        <taxon>Euarchontoglires</taxon>
        <taxon>Primates</taxon>
        <taxon>Haplorrhini</taxon>
        <taxon>Platyrrhini</taxon>
        <taxon>Cebidae</taxon>
        <taxon>Cebinae</taxon>
        <taxon>Sapajus</taxon>
    </lineage>
</organism>
<proteinExistence type="predicted"/>
<name>A0A6J3FH36_SAPAP</name>